<feature type="region of interest" description="Disordered" evidence="1">
    <location>
        <begin position="210"/>
        <end position="246"/>
    </location>
</feature>
<evidence type="ECO:0000313" key="5">
    <source>
        <dbReference type="Proteomes" id="UP000663882"/>
    </source>
</evidence>
<dbReference type="Proteomes" id="UP000663889">
    <property type="component" value="Unassembled WGS sequence"/>
</dbReference>
<evidence type="ECO:0000313" key="3">
    <source>
        <dbReference type="EMBL" id="CAF1020546.1"/>
    </source>
</evidence>
<dbReference type="EMBL" id="CAJOAX010002118">
    <property type="protein sequence ID" value="CAF3771887.1"/>
    <property type="molecule type" value="Genomic_DNA"/>
</dbReference>
<name>A0A813V904_9BILA</name>
<organism evidence="2 5">
    <name type="scientific">Rotaria sordida</name>
    <dbReference type="NCBI Taxonomy" id="392033"/>
    <lineage>
        <taxon>Eukaryota</taxon>
        <taxon>Metazoa</taxon>
        <taxon>Spiralia</taxon>
        <taxon>Gnathifera</taxon>
        <taxon>Rotifera</taxon>
        <taxon>Eurotatoria</taxon>
        <taxon>Bdelloidea</taxon>
        <taxon>Philodinida</taxon>
        <taxon>Philodinidae</taxon>
        <taxon>Rotaria</taxon>
    </lineage>
</organism>
<feature type="compositionally biased region" description="Low complexity" evidence="1">
    <location>
        <begin position="291"/>
        <end position="305"/>
    </location>
</feature>
<feature type="compositionally biased region" description="Polar residues" evidence="1">
    <location>
        <begin position="224"/>
        <end position="239"/>
    </location>
</feature>
<evidence type="ECO:0000313" key="2">
    <source>
        <dbReference type="EMBL" id="CAF0837652.1"/>
    </source>
</evidence>
<dbReference type="Proteomes" id="UP000663823">
    <property type="component" value="Unassembled WGS sequence"/>
</dbReference>
<dbReference type="OrthoDB" id="10014516at2759"/>
<comment type="caution">
    <text evidence="2">The sequence shown here is derived from an EMBL/GenBank/DDBJ whole genome shotgun (WGS) entry which is preliminary data.</text>
</comment>
<feature type="region of interest" description="Disordered" evidence="1">
    <location>
        <begin position="291"/>
        <end position="310"/>
    </location>
</feature>
<evidence type="ECO:0000256" key="1">
    <source>
        <dbReference type="SAM" id="MobiDB-lite"/>
    </source>
</evidence>
<dbReference type="EMBL" id="CAJNOU010000518">
    <property type="protein sequence ID" value="CAF1020546.1"/>
    <property type="molecule type" value="Genomic_DNA"/>
</dbReference>
<feature type="compositionally biased region" description="Polar residues" evidence="1">
    <location>
        <begin position="181"/>
        <end position="192"/>
    </location>
</feature>
<protein>
    <submittedName>
        <fullName evidence="2">Uncharacterized protein</fullName>
    </submittedName>
</protein>
<evidence type="ECO:0000313" key="4">
    <source>
        <dbReference type="EMBL" id="CAF3771887.1"/>
    </source>
</evidence>
<sequence>MAIDETITKPRAMTASTHSFTMAQNDKINKNSDIPRRLGHFLVRKQRIERWAYKGRSLSISDTAKTTSASLGTVSVQKRSESSYSQIGRKLDIHLLQLGEQRQKVIERRNFDQKLFANKQALKHKENPAILKTLSYVRKCCKYADTNNNEEDHIDPKIFLEENSSSKRSPSRSPSVTPSSMKRNLSASARTQTSASLAETFLKHNKKHIRSYGSSPISRKLTESKTTSDTPIVTNSSATPVDDDSQKRHVQFRINTDGTYLTSQSAHVSRKSHSYNVDKEIQQNIISANDIQSSSSSYNTRTSNSAPPVQTISSNIDNINEQIKHSSKPKRSLSRINSAKNSLQEFRLHPERFLSPSNRYLPLLRRQVTDIESREFYNKQQKDKNDLIKKQRINISPPISRLSDESDLTYDEAKSFLSEENDVGKYTSRTPPPKWMIQDRKTTKKLRPSSKIDMMEASNDDTSERTIAIARLRDREYAHLNELIRSNPIEQILEPFSEIKTDEQDQIDFDQQKVSNVQRQPLESTTDQSSLKSTKIRQLGEILHSIDSLRCSDMTDGRTRRKVDLEKNRAKLGILIF</sequence>
<proteinExistence type="predicted"/>
<feature type="region of interest" description="Disordered" evidence="1">
    <location>
        <begin position="154"/>
        <end position="192"/>
    </location>
</feature>
<feature type="compositionally biased region" description="Low complexity" evidence="1">
    <location>
        <begin position="166"/>
        <end position="180"/>
    </location>
</feature>
<accession>A0A813V904</accession>
<dbReference type="AlphaFoldDB" id="A0A813V904"/>
<dbReference type="EMBL" id="CAJNOO010000167">
    <property type="protein sequence ID" value="CAF0837652.1"/>
    <property type="molecule type" value="Genomic_DNA"/>
</dbReference>
<gene>
    <name evidence="4" type="ORF">OTI717_LOCUS16706</name>
    <name evidence="2" type="ORF">RFH988_LOCUS5770</name>
    <name evidence="3" type="ORF">SEV965_LOCUS11779</name>
</gene>
<dbReference type="Proteomes" id="UP000663882">
    <property type="component" value="Unassembled WGS sequence"/>
</dbReference>
<reference evidence="2" key="1">
    <citation type="submission" date="2021-02" db="EMBL/GenBank/DDBJ databases">
        <authorList>
            <person name="Nowell W R."/>
        </authorList>
    </citation>
    <scope>NUCLEOTIDE SEQUENCE</scope>
</reference>